<evidence type="ECO:0000313" key="2">
    <source>
        <dbReference type="EMBL" id="USR78987.1"/>
    </source>
</evidence>
<keyword evidence="1" id="KW-0472">Membrane</keyword>
<feature type="transmembrane region" description="Helical" evidence="1">
    <location>
        <begin position="375"/>
        <end position="400"/>
    </location>
</feature>
<sequence>MGNDKDVAEKKPQRSGRFNFSKKDAKREKTVVKARQESLAGMVFVDIVLVIFFAPLVGFILFVIIKYFSDMIGGSGPSLGYLLAEELENLKISVVPRAAPDPVVWGYVRDFFRGVFRELSDAELSTVFTILAAVGIAATVALSDAEEKLHKINFKVDPELNGAGDADNHVSVLTYYRSISMFLFLFRPFLLILLPIAFGRLQFTLGIATLFFYIYLFIQSQALDRYIIAAIKTLYDQNKWERAQKSVELVTGQSQPADSHWKNIQIRYRNNSIGSAQFGLVVLLNILTIFAIPIFLWNISNASVWKQILVLGIYLLVVVLVSLIRHKILLVRFYPAVKLSIESIFPYVGYLIFVILYESFFFLLIVLSYKENLPGYFQALLIGIFSSALAATILDIWIVCKNIGGKKPSYYLGRSLIRAHQIQVARRESASATDVQKNFVQRLCSWIKRKWKEFSNPSEFKIDNPQGYFPLKESIDEETRQIQYSLPDMGTFESERLPGYFIPDVWDYFWTKEERTAEESPEGKEN</sequence>
<feature type="transmembrane region" description="Helical" evidence="1">
    <location>
        <begin position="175"/>
        <end position="194"/>
    </location>
</feature>
<accession>A0ABY5AGL1</accession>
<dbReference type="RefSeq" id="WP_252672852.1">
    <property type="nucleotide sequence ID" value="NZ_CP099547.1"/>
</dbReference>
<evidence type="ECO:0000313" key="3">
    <source>
        <dbReference type="Proteomes" id="UP001056109"/>
    </source>
</evidence>
<keyword evidence="3" id="KW-1185">Reference proteome</keyword>
<gene>
    <name evidence="2" type="ORF">NG665_06235</name>
</gene>
<feature type="transmembrane region" description="Helical" evidence="1">
    <location>
        <begin position="43"/>
        <end position="68"/>
    </location>
</feature>
<dbReference type="EMBL" id="CP099547">
    <property type="protein sequence ID" value="USR78987.1"/>
    <property type="molecule type" value="Genomic_DNA"/>
</dbReference>
<keyword evidence="1" id="KW-1133">Transmembrane helix</keyword>
<keyword evidence="1" id="KW-0812">Transmembrane</keyword>
<feature type="transmembrane region" description="Helical" evidence="1">
    <location>
        <begin position="278"/>
        <end position="299"/>
    </location>
</feature>
<evidence type="ECO:0000256" key="1">
    <source>
        <dbReference type="SAM" id="Phobius"/>
    </source>
</evidence>
<name>A0ABY5AGL1_9ACTO</name>
<organism evidence="2 3">
    <name type="scientific">Arcanobacterium pinnipediorum</name>
    <dbReference type="NCBI Taxonomy" id="1503041"/>
    <lineage>
        <taxon>Bacteria</taxon>
        <taxon>Bacillati</taxon>
        <taxon>Actinomycetota</taxon>
        <taxon>Actinomycetes</taxon>
        <taxon>Actinomycetales</taxon>
        <taxon>Actinomycetaceae</taxon>
        <taxon>Arcanobacterium</taxon>
    </lineage>
</organism>
<feature type="transmembrane region" description="Helical" evidence="1">
    <location>
        <begin position="344"/>
        <end position="369"/>
    </location>
</feature>
<reference evidence="2" key="1">
    <citation type="submission" date="2022-06" db="EMBL/GenBank/DDBJ databases">
        <title>Complete Genome Sequence of Arcanobacterium pinnipediorum strain DSM 28752 isolated from a harbour seal.</title>
        <authorList>
            <person name="Borowiak M."/>
            <person name="Kreitlow A."/>
            <person name="Alssahen M."/>
            <person name="Malorny B."/>
            <person name="Laemmler C."/>
            <person name="Prenger-Berninghoff E."/>
            <person name="Siebert U."/>
            <person name="Ploetz M."/>
            <person name="Abdulmawjood A."/>
        </authorList>
    </citation>
    <scope>NUCLEOTIDE SEQUENCE</scope>
    <source>
        <strain evidence="2">DSM 28752</strain>
    </source>
</reference>
<dbReference type="Proteomes" id="UP001056109">
    <property type="component" value="Chromosome"/>
</dbReference>
<feature type="transmembrane region" description="Helical" evidence="1">
    <location>
        <begin position="200"/>
        <end position="218"/>
    </location>
</feature>
<feature type="transmembrane region" description="Helical" evidence="1">
    <location>
        <begin position="124"/>
        <end position="142"/>
    </location>
</feature>
<protein>
    <submittedName>
        <fullName evidence="2">Uncharacterized protein</fullName>
    </submittedName>
</protein>
<proteinExistence type="predicted"/>
<feature type="transmembrane region" description="Helical" evidence="1">
    <location>
        <begin position="305"/>
        <end position="324"/>
    </location>
</feature>